<dbReference type="Gene3D" id="3.20.20.70">
    <property type="entry name" value="Aldolase class I"/>
    <property type="match status" value="1"/>
</dbReference>
<dbReference type="GO" id="GO:0008674">
    <property type="term" value="F:2-dehydro-3-deoxy-6-phosphogalactonate aldolase activity"/>
    <property type="evidence" value="ECO:0007669"/>
    <property type="project" value="UniProtKB-EC"/>
</dbReference>
<dbReference type="AlphaFoldDB" id="A0A438AJB3"/>
<comment type="subunit">
    <text evidence="3">Homotrimer.</text>
</comment>
<dbReference type="PROSITE" id="PS00160">
    <property type="entry name" value="ALDOLASE_KDPG_KHG_2"/>
    <property type="match status" value="1"/>
</dbReference>
<dbReference type="Pfam" id="PF01081">
    <property type="entry name" value="Aldolase"/>
    <property type="match status" value="1"/>
</dbReference>
<evidence type="ECO:0000313" key="7">
    <source>
        <dbReference type="Proteomes" id="UP000285908"/>
    </source>
</evidence>
<dbReference type="NCBIfam" id="NF006600">
    <property type="entry name" value="PRK09140.1"/>
    <property type="match status" value="1"/>
</dbReference>
<evidence type="ECO:0000256" key="3">
    <source>
        <dbReference type="ARBA" id="ARBA00011233"/>
    </source>
</evidence>
<keyword evidence="4 6" id="KW-0456">Lyase</keyword>
<evidence type="ECO:0000256" key="2">
    <source>
        <dbReference type="ARBA" id="ARBA00006906"/>
    </source>
</evidence>
<sequence length="211" mass="21201">MGTLAAVIADSRPLVAILRGIDPTEAAAAAGALIEAGITRIEVPLNSPAPYDSLSAMVAAHGEAALIGAGTVLDPAEVAEVARRGGRMVVAPNADPAVIAAARNLGLETLPGVYTATECFAAIKAGATGLKLFPAFKLGPDGLEALRAVLPATLPVYAVGGVGPRHFAEWRRAGATGFGLGTSLYRPGDSTADIAARARDVVAAWDEIAGA</sequence>
<evidence type="ECO:0000313" key="6">
    <source>
        <dbReference type="EMBL" id="RVV98705.1"/>
    </source>
</evidence>
<dbReference type="EC" id="4.1.2.21" evidence="6"/>
<comment type="similarity">
    <text evidence="2">Belongs to the KHG/KDPG aldolase family.</text>
</comment>
<evidence type="ECO:0000256" key="4">
    <source>
        <dbReference type="ARBA" id="ARBA00023239"/>
    </source>
</evidence>
<proteinExistence type="inferred from homology"/>
<dbReference type="EMBL" id="RQXX01000002">
    <property type="protein sequence ID" value="RVV98705.1"/>
    <property type="molecule type" value="Genomic_DNA"/>
</dbReference>
<gene>
    <name evidence="6" type="ORF">EKE94_07320</name>
</gene>
<evidence type="ECO:0000256" key="1">
    <source>
        <dbReference type="ARBA" id="ARBA00004761"/>
    </source>
</evidence>
<protein>
    <submittedName>
        <fullName evidence="6">2-dehydro-3-deoxy-6-phosphogalactonate aldolase</fullName>
        <ecNumber evidence="6">4.1.2.21</ecNumber>
    </submittedName>
</protein>
<dbReference type="PANTHER" id="PTHR30246:SF1">
    <property type="entry name" value="2-DEHYDRO-3-DEOXY-6-PHOSPHOGALACTONATE ALDOLASE-RELATED"/>
    <property type="match status" value="1"/>
</dbReference>
<keyword evidence="7" id="KW-1185">Reference proteome</keyword>
<dbReference type="PANTHER" id="PTHR30246">
    <property type="entry name" value="2-KETO-3-DEOXY-6-PHOSPHOGLUCONATE ALDOLASE"/>
    <property type="match status" value="1"/>
</dbReference>
<dbReference type="InterPro" id="IPR013785">
    <property type="entry name" value="Aldolase_TIM"/>
</dbReference>
<accession>A0A438AJB3</accession>
<comment type="caution">
    <text evidence="6">The sequence shown here is derived from an EMBL/GenBank/DDBJ whole genome shotgun (WGS) entry which is preliminary data.</text>
</comment>
<name>A0A438AJB3_9RHOB</name>
<dbReference type="SUPFAM" id="SSF51569">
    <property type="entry name" value="Aldolase"/>
    <property type="match status" value="1"/>
</dbReference>
<comment type="pathway">
    <text evidence="1">Carbohydrate acid metabolism.</text>
</comment>
<dbReference type="Proteomes" id="UP000285908">
    <property type="component" value="Unassembled WGS sequence"/>
</dbReference>
<dbReference type="RefSeq" id="WP_127905936.1">
    <property type="nucleotide sequence ID" value="NZ_RQXX01000002.1"/>
</dbReference>
<dbReference type="InterPro" id="IPR031338">
    <property type="entry name" value="KDPG/KHG_AS_2"/>
</dbReference>
<dbReference type="OrthoDB" id="7204076at2"/>
<reference evidence="6 7" key="1">
    <citation type="submission" date="2018-11" db="EMBL/GenBank/DDBJ databases">
        <title>Mesobaculum littorinae gen. nov., sp. nov., isolated from Littorina scabra that represents a novel genus of the order Rhodobacteraceae.</title>
        <authorList>
            <person name="Li F."/>
        </authorList>
    </citation>
    <scope>NUCLEOTIDE SEQUENCE [LARGE SCALE GENOMIC DNA]</scope>
    <source>
        <strain evidence="6 7">M0103</strain>
    </source>
</reference>
<evidence type="ECO:0000256" key="5">
    <source>
        <dbReference type="ARBA" id="ARBA00023277"/>
    </source>
</evidence>
<dbReference type="CDD" id="cd00452">
    <property type="entry name" value="KDPG_aldolase"/>
    <property type="match status" value="1"/>
</dbReference>
<keyword evidence="5" id="KW-0119">Carbohydrate metabolism</keyword>
<dbReference type="InterPro" id="IPR000887">
    <property type="entry name" value="Aldlse_KDPG_KHG"/>
</dbReference>
<organism evidence="6 7">
    <name type="scientific">Mesobaculum littorinae</name>
    <dbReference type="NCBI Taxonomy" id="2486419"/>
    <lineage>
        <taxon>Bacteria</taxon>
        <taxon>Pseudomonadati</taxon>
        <taxon>Pseudomonadota</taxon>
        <taxon>Alphaproteobacteria</taxon>
        <taxon>Rhodobacterales</taxon>
        <taxon>Roseobacteraceae</taxon>
        <taxon>Mesobaculum</taxon>
    </lineage>
</organism>